<reference evidence="3 4" key="1">
    <citation type="submission" date="2019-10" db="EMBL/GenBank/DDBJ databases">
        <title>Streptomyces sp. strain GY16 isolated from leaves of Broussonetia papyrifera.</title>
        <authorList>
            <person name="Mo P."/>
        </authorList>
    </citation>
    <scope>NUCLEOTIDE SEQUENCE [LARGE SCALE GENOMIC DNA]</scope>
    <source>
        <strain evidence="3 4">GY16</strain>
    </source>
</reference>
<sequence length="95" mass="10161">MMQAETEQRLAAAEQELSQLRVQVAKLNVLVGVLLHRDAPAAADTEAVARALGVIREAEPPREGRPRLSLVPGAGSVSGRDLDEGLRRARVGEGR</sequence>
<proteinExistence type="predicted"/>
<evidence type="ECO:0000256" key="1">
    <source>
        <dbReference type="SAM" id="Coils"/>
    </source>
</evidence>
<feature type="coiled-coil region" evidence="1">
    <location>
        <begin position="3"/>
        <end position="30"/>
    </location>
</feature>
<evidence type="ECO:0000313" key="4">
    <source>
        <dbReference type="Proteomes" id="UP000327294"/>
    </source>
</evidence>
<dbReference type="RefSeq" id="WP_152170032.1">
    <property type="nucleotide sequence ID" value="NZ_CP045096.1"/>
</dbReference>
<feature type="region of interest" description="Disordered" evidence="2">
    <location>
        <begin position="59"/>
        <end position="95"/>
    </location>
</feature>
<gene>
    <name evidence="3" type="ORF">F9278_23140</name>
</gene>
<evidence type="ECO:0000256" key="2">
    <source>
        <dbReference type="SAM" id="MobiDB-lite"/>
    </source>
</evidence>
<organism evidence="3 4">
    <name type="scientific">Streptomyces phaeolivaceus</name>
    <dbReference type="NCBI Taxonomy" id="2653200"/>
    <lineage>
        <taxon>Bacteria</taxon>
        <taxon>Bacillati</taxon>
        <taxon>Actinomycetota</taxon>
        <taxon>Actinomycetes</taxon>
        <taxon>Kitasatosporales</taxon>
        <taxon>Streptomycetaceae</taxon>
        <taxon>Streptomyces</taxon>
    </lineage>
</organism>
<dbReference type="EMBL" id="CP045096">
    <property type="protein sequence ID" value="QFQ98576.1"/>
    <property type="molecule type" value="Genomic_DNA"/>
</dbReference>
<dbReference type="KEGG" id="sphv:F9278_23140"/>
<keyword evidence="4" id="KW-1185">Reference proteome</keyword>
<protein>
    <submittedName>
        <fullName evidence="3">Uncharacterized protein</fullName>
    </submittedName>
</protein>
<keyword evidence="1" id="KW-0175">Coiled coil</keyword>
<dbReference type="Proteomes" id="UP000327294">
    <property type="component" value="Chromosome"/>
</dbReference>
<dbReference type="AlphaFoldDB" id="A0A5P8K6E2"/>
<accession>A0A5P8K6E2</accession>
<name>A0A5P8K6E2_9ACTN</name>
<evidence type="ECO:0000313" key="3">
    <source>
        <dbReference type="EMBL" id="QFQ98576.1"/>
    </source>
</evidence>
<feature type="compositionally biased region" description="Basic and acidic residues" evidence="2">
    <location>
        <begin position="80"/>
        <end position="95"/>
    </location>
</feature>